<dbReference type="RefSeq" id="WP_076560089.1">
    <property type="nucleotide sequence ID" value="NZ_FTOC01000009.1"/>
</dbReference>
<dbReference type="Pfam" id="PF05598">
    <property type="entry name" value="DUF772"/>
    <property type="match status" value="1"/>
</dbReference>
<gene>
    <name evidence="2" type="ORF">SAMN05421687_109125</name>
</gene>
<accession>A0A1N7K9K6</accession>
<dbReference type="AlphaFoldDB" id="A0A1N7K9K6"/>
<dbReference type="InterPro" id="IPR008490">
    <property type="entry name" value="Transposase_InsH_N"/>
</dbReference>
<sequence>MSIIRQESLFDITDLYDMQPTHRYEAILSSLNLDPVMAVVVKKSRRGAPAELNYEAMVQSLIIRVVERIPDIKRLVRRLNEDPFFRFDCGFLLSDRVPSEASYTRIQEKIQEADVLRDVGQDIVHQAMKEGYIQDDTVAIDAIKNSGGLNVF</sequence>
<feature type="domain" description="Transposase InsH N-terminal" evidence="1">
    <location>
        <begin position="15"/>
        <end position="107"/>
    </location>
</feature>
<organism evidence="2 3">
    <name type="scientific">Salimicrobium flavidum</name>
    <dbReference type="NCBI Taxonomy" id="570947"/>
    <lineage>
        <taxon>Bacteria</taxon>
        <taxon>Bacillati</taxon>
        <taxon>Bacillota</taxon>
        <taxon>Bacilli</taxon>
        <taxon>Bacillales</taxon>
        <taxon>Bacillaceae</taxon>
        <taxon>Salimicrobium</taxon>
    </lineage>
</organism>
<evidence type="ECO:0000313" key="3">
    <source>
        <dbReference type="Proteomes" id="UP000187608"/>
    </source>
</evidence>
<evidence type="ECO:0000259" key="1">
    <source>
        <dbReference type="Pfam" id="PF05598"/>
    </source>
</evidence>
<name>A0A1N7K9K6_9BACI</name>
<proteinExistence type="predicted"/>
<dbReference type="STRING" id="570947.SAMN05421687_109125"/>
<reference evidence="3" key="1">
    <citation type="submission" date="2017-01" db="EMBL/GenBank/DDBJ databases">
        <authorList>
            <person name="Varghese N."/>
            <person name="Submissions S."/>
        </authorList>
    </citation>
    <scope>NUCLEOTIDE SEQUENCE [LARGE SCALE GENOMIC DNA]</scope>
    <source>
        <strain evidence="3">DSM 23127</strain>
    </source>
</reference>
<dbReference type="OrthoDB" id="5751230at2"/>
<evidence type="ECO:0000313" key="2">
    <source>
        <dbReference type="EMBL" id="SIS58144.1"/>
    </source>
</evidence>
<keyword evidence="3" id="KW-1185">Reference proteome</keyword>
<dbReference type="Proteomes" id="UP000187608">
    <property type="component" value="Unassembled WGS sequence"/>
</dbReference>
<dbReference type="EMBL" id="FTOC01000009">
    <property type="protein sequence ID" value="SIS58144.1"/>
    <property type="molecule type" value="Genomic_DNA"/>
</dbReference>
<protein>
    <submittedName>
        <fullName evidence="2">Transposase</fullName>
    </submittedName>
</protein>